<dbReference type="SMART" id="SM00473">
    <property type="entry name" value="PAN_AP"/>
    <property type="match status" value="2"/>
</dbReference>
<organism evidence="2 3">
    <name type="scientific">Dictyocaulus viviparus</name>
    <name type="common">Bovine lungworm</name>
    <dbReference type="NCBI Taxonomy" id="29172"/>
    <lineage>
        <taxon>Eukaryota</taxon>
        <taxon>Metazoa</taxon>
        <taxon>Ecdysozoa</taxon>
        <taxon>Nematoda</taxon>
        <taxon>Chromadorea</taxon>
        <taxon>Rhabditida</taxon>
        <taxon>Rhabditina</taxon>
        <taxon>Rhabditomorpha</taxon>
        <taxon>Strongyloidea</taxon>
        <taxon>Metastrongylidae</taxon>
        <taxon>Dictyocaulus</taxon>
    </lineage>
</organism>
<name>A0A0D8XSU8_DICVI</name>
<feature type="domain" description="Apple" evidence="1">
    <location>
        <begin position="216"/>
        <end position="292"/>
    </location>
</feature>
<feature type="domain" description="Apple" evidence="1">
    <location>
        <begin position="318"/>
        <end position="383"/>
    </location>
</feature>
<dbReference type="AlphaFoldDB" id="A0A0D8XSU8"/>
<dbReference type="Gene3D" id="3.50.4.10">
    <property type="entry name" value="Hepatocyte Growth Factor"/>
    <property type="match status" value="1"/>
</dbReference>
<dbReference type="GO" id="GO:0009653">
    <property type="term" value="P:anatomical structure morphogenesis"/>
    <property type="evidence" value="ECO:0007669"/>
    <property type="project" value="TreeGrafter"/>
</dbReference>
<reference evidence="3" key="2">
    <citation type="journal article" date="2016" name="Sci. Rep.">
        <title>Dictyocaulus viviparus genome, variome and transcriptome elucidate lungworm biology and support future intervention.</title>
        <authorList>
            <person name="McNulty S.N."/>
            <person name="Strube C."/>
            <person name="Rosa B.A."/>
            <person name="Martin J.C."/>
            <person name="Tyagi R."/>
            <person name="Choi Y.J."/>
            <person name="Wang Q."/>
            <person name="Hallsworth Pepin K."/>
            <person name="Zhang X."/>
            <person name="Ozersky P."/>
            <person name="Wilson R.K."/>
            <person name="Sternberg P.W."/>
            <person name="Gasser R.B."/>
            <person name="Mitreva M."/>
        </authorList>
    </citation>
    <scope>NUCLEOTIDE SEQUENCE [LARGE SCALE GENOMIC DNA]</scope>
    <source>
        <strain evidence="3">HannoverDv2000</strain>
    </source>
</reference>
<evidence type="ECO:0000259" key="1">
    <source>
        <dbReference type="PROSITE" id="PS50948"/>
    </source>
</evidence>
<evidence type="ECO:0000313" key="3">
    <source>
        <dbReference type="Proteomes" id="UP000053766"/>
    </source>
</evidence>
<dbReference type="CDD" id="cd01099">
    <property type="entry name" value="PAN_AP_HGF"/>
    <property type="match status" value="1"/>
</dbReference>
<dbReference type="EMBL" id="KN716299">
    <property type="protein sequence ID" value="KJH47615.1"/>
    <property type="molecule type" value="Genomic_DNA"/>
</dbReference>
<dbReference type="PROSITE" id="PS50948">
    <property type="entry name" value="PAN"/>
    <property type="match status" value="2"/>
</dbReference>
<dbReference type="InterPro" id="IPR052774">
    <property type="entry name" value="Celegans_DevNeuronal_Protein"/>
</dbReference>
<evidence type="ECO:0000313" key="2">
    <source>
        <dbReference type="EMBL" id="KJH47615.1"/>
    </source>
</evidence>
<dbReference type="PANTHER" id="PTHR47327:SF1">
    <property type="entry name" value="RE15579P"/>
    <property type="match status" value="1"/>
</dbReference>
<keyword evidence="3" id="KW-1185">Reference proteome</keyword>
<proteinExistence type="predicted"/>
<protein>
    <submittedName>
        <fullName evidence="2">PAN domain protein</fullName>
    </submittedName>
</protein>
<dbReference type="STRING" id="29172.A0A0D8XSU8"/>
<reference evidence="2 3" key="1">
    <citation type="submission" date="2013-11" db="EMBL/GenBank/DDBJ databases">
        <title>Draft genome of the bovine lungworm Dictyocaulus viviparus.</title>
        <authorList>
            <person name="Mitreva M."/>
        </authorList>
    </citation>
    <scope>NUCLEOTIDE SEQUENCE [LARGE SCALE GENOMIC DNA]</scope>
    <source>
        <strain evidence="2 3">HannoverDv2000</strain>
    </source>
</reference>
<dbReference type="SUPFAM" id="SSF57414">
    <property type="entry name" value="Hairpin loop containing domain-like"/>
    <property type="match status" value="1"/>
</dbReference>
<accession>A0A0D8XSU8</accession>
<dbReference type="InterPro" id="IPR003609">
    <property type="entry name" value="Pan_app"/>
</dbReference>
<sequence length="413" mass="47081">MCVLSVYNRTERVDKFRVAHRSNIDLYENICAGIPTADAAVKFKSDLDTLRTTLSIKEIFPVTQKPNSLSDTKQLLGKSLRRVREQPPSPRIDSRKRQQRIYAIPHVVKMLPVTNAKSDVVLSNMQIDGDSHSVFKLLSKGWRLPPIRRGTIARHSYVKTVILPRSDHNSQVQQQNTDFAEVIRPITEVSQHTEVNDTTTTVKPMEELQTEKFLSCFKKTKQQALYGYEEQTLRGVDLNTCLNSCIHMNVFLCASVNYDESNRVCTLNGGSPSLNELTYLNDSSSDFYENECNQAEDAEQIVINSTTLRSGSTLIARCFHVMTNSLMLDLEANLLENIDSLDTCQSECIRSVRQCGAINWLPYRRSCMLMRKTVEILFEAVACYSGGQKREEIIKDHHNEFYDDRPVSSDFME</sequence>
<dbReference type="PANTHER" id="PTHR47327">
    <property type="entry name" value="FI18240P1-RELATED"/>
    <property type="match status" value="1"/>
</dbReference>
<dbReference type="OrthoDB" id="5822796at2759"/>
<gene>
    <name evidence="2" type="ORF">DICVIV_06274</name>
</gene>
<dbReference type="Pfam" id="PF00024">
    <property type="entry name" value="PAN_1"/>
    <property type="match status" value="2"/>
</dbReference>
<dbReference type="Proteomes" id="UP000053766">
    <property type="component" value="Unassembled WGS sequence"/>
</dbReference>